<dbReference type="EMBL" id="JAHLQK010000006">
    <property type="protein sequence ID" value="MBU5677783.1"/>
    <property type="molecule type" value="Genomic_DNA"/>
</dbReference>
<accession>A0ABS6G5L4</accession>
<evidence type="ECO:0000313" key="2">
    <source>
        <dbReference type="Proteomes" id="UP000779508"/>
    </source>
</evidence>
<protein>
    <submittedName>
        <fullName evidence="1">Uncharacterized protein</fullName>
    </submittedName>
</protein>
<dbReference type="Proteomes" id="UP000779508">
    <property type="component" value="Unassembled WGS sequence"/>
</dbReference>
<keyword evidence="2" id="KW-1185">Reference proteome</keyword>
<name>A0ABS6G5L4_9FIRM</name>
<comment type="caution">
    <text evidence="1">The sequence shown here is derived from an EMBL/GenBank/DDBJ whole genome shotgun (WGS) entry which is preliminary data.</text>
</comment>
<organism evidence="1 2">
    <name type="scientific">Alkaliphilus flagellatus</name>
    <dbReference type="NCBI Taxonomy" id="2841507"/>
    <lineage>
        <taxon>Bacteria</taxon>
        <taxon>Bacillati</taxon>
        <taxon>Bacillota</taxon>
        <taxon>Clostridia</taxon>
        <taxon>Peptostreptococcales</taxon>
        <taxon>Natronincolaceae</taxon>
        <taxon>Alkaliphilus</taxon>
    </lineage>
</organism>
<evidence type="ECO:0000313" key="1">
    <source>
        <dbReference type="EMBL" id="MBU5677783.1"/>
    </source>
</evidence>
<proteinExistence type="predicted"/>
<gene>
    <name evidence="1" type="ORF">KQI88_15295</name>
</gene>
<sequence length="136" mass="16202">MWLEPKTDWNKDDYYNAKDLNRVENNTLELTKILKQELGINVELGPVITDRDYNSIEFVDSLNRIERNIEAIRLNLVTPVGYEDMREWSNQPTLQSFDFNDANRYERNLELLYKWTRLIKDSIIYCGTFNCGEEVI</sequence>
<reference evidence="1 2" key="1">
    <citation type="submission" date="2021-06" db="EMBL/GenBank/DDBJ databases">
        <authorList>
            <person name="Sun Q."/>
            <person name="Li D."/>
        </authorList>
    </citation>
    <scope>NUCLEOTIDE SEQUENCE [LARGE SCALE GENOMIC DNA]</scope>
    <source>
        <strain evidence="1 2">MSJ-5</strain>
    </source>
</reference>
<dbReference type="RefSeq" id="WP_216418787.1">
    <property type="nucleotide sequence ID" value="NZ_JAHLQK010000006.1"/>
</dbReference>